<keyword evidence="1" id="KW-0812">Transmembrane</keyword>
<name>A0A328AMK6_9CAUL</name>
<proteinExistence type="predicted"/>
<dbReference type="RefSeq" id="WP_111529323.1">
    <property type="nucleotide sequence ID" value="NZ_JBHRSG010000003.1"/>
</dbReference>
<accession>A0A328AMK6</accession>
<keyword evidence="1" id="KW-1133">Transmembrane helix</keyword>
<evidence type="ECO:0000256" key="1">
    <source>
        <dbReference type="SAM" id="Phobius"/>
    </source>
</evidence>
<keyword evidence="1" id="KW-0472">Membrane</keyword>
<evidence type="ECO:0000313" key="2">
    <source>
        <dbReference type="EMBL" id="RAK55575.1"/>
    </source>
</evidence>
<evidence type="ECO:0000313" key="3">
    <source>
        <dbReference type="Proteomes" id="UP000249254"/>
    </source>
</evidence>
<dbReference type="AlphaFoldDB" id="A0A328AMK6"/>
<sequence length="128" mass="13180">MSPRVTAKLFAGLTAVVVAFQLALALGAPWGALAMGGSVPGVYPPVMRIIALLQAAILASLALVVLCRAGVVLRSWRAASRWLAWGVVALLAGASILNLITPSAAERAIWAPVAVALFIASLRVALSR</sequence>
<reference evidence="3" key="1">
    <citation type="submission" date="2018-05" db="EMBL/GenBank/DDBJ databases">
        <authorList>
            <person name="Li X."/>
        </authorList>
    </citation>
    <scope>NUCLEOTIDE SEQUENCE [LARGE SCALE GENOMIC DNA]</scope>
    <source>
        <strain evidence="3">LX32</strain>
    </source>
</reference>
<dbReference type="OrthoDB" id="1524823at2"/>
<comment type="caution">
    <text evidence="2">The sequence shown here is derived from an EMBL/GenBank/DDBJ whole genome shotgun (WGS) entry which is preliminary data.</text>
</comment>
<feature type="transmembrane region" description="Helical" evidence="1">
    <location>
        <begin position="49"/>
        <end position="70"/>
    </location>
</feature>
<feature type="transmembrane region" description="Helical" evidence="1">
    <location>
        <begin position="82"/>
        <end position="101"/>
    </location>
</feature>
<feature type="transmembrane region" description="Helical" evidence="1">
    <location>
        <begin position="107"/>
        <end position="126"/>
    </location>
</feature>
<protein>
    <submittedName>
        <fullName evidence="2">Uncharacterized protein</fullName>
    </submittedName>
</protein>
<dbReference type="EMBL" id="QFYQ01000001">
    <property type="protein sequence ID" value="RAK55575.1"/>
    <property type="molecule type" value="Genomic_DNA"/>
</dbReference>
<organism evidence="2 3">
    <name type="scientific">Phenylobacterium soli</name>
    <dbReference type="NCBI Taxonomy" id="2170551"/>
    <lineage>
        <taxon>Bacteria</taxon>
        <taxon>Pseudomonadati</taxon>
        <taxon>Pseudomonadota</taxon>
        <taxon>Alphaproteobacteria</taxon>
        <taxon>Caulobacterales</taxon>
        <taxon>Caulobacteraceae</taxon>
        <taxon>Phenylobacterium</taxon>
    </lineage>
</organism>
<keyword evidence="3" id="KW-1185">Reference proteome</keyword>
<dbReference type="Proteomes" id="UP000249254">
    <property type="component" value="Unassembled WGS sequence"/>
</dbReference>
<gene>
    <name evidence="2" type="ORF">DJ017_14185</name>
</gene>